<organism evidence="1 2">
    <name type="scientific">Ambrosiozyma monospora</name>
    <name type="common">Yeast</name>
    <name type="synonym">Endomycopsis monosporus</name>
    <dbReference type="NCBI Taxonomy" id="43982"/>
    <lineage>
        <taxon>Eukaryota</taxon>
        <taxon>Fungi</taxon>
        <taxon>Dikarya</taxon>
        <taxon>Ascomycota</taxon>
        <taxon>Saccharomycotina</taxon>
        <taxon>Pichiomycetes</taxon>
        <taxon>Pichiales</taxon>
        <taxon>Pichiaceae</taxon>
        <taxon>Ambrosiozyma</taxon>
    </lineage>
</organism>
<sequence length="236" mass="26596">MKFTQLILQTTLIFVHVSFGIPTPSDSLLDVQHDYDDNGHQGQGRSQSRHNYEKIYQLEDEIKEQEFTLGYVKMSGTKLVGSTYDDADEFVFGKEKQFLKRDDSDDDGSVKVIGGNNVGESSGAAEFKLTNQNTFYAVGIFVGSNKDKVVALLDTGSADLWVMNKNNTYCESNAYFLKVPGDDQLEPAHEVGKATIKNDQNKDTDGDILKYQFHPNINLNFIQSASYNRLFTVWYI</sequence>
<keyword evidence="2" id="KW-1185">Reference proteome</keyword>
<comment type="caution">
    <text evidence="1">The sequence shown here is derived from an EMBL/GenBank/DDBJ whole genome shotgun (WGS) entry which is preliminary data.</text>
</comment>
<name>A0ACB5TS75_AMBMO</name>
<evidence type="ECO:0000313" key="1">
    <source>
        <dbReference type="EMBL" id="GME94281.1"/>
    </source>
</evidence>
<gene>
    <name evidence="1" type="ORF">Amon02_000953500</name>
</gene>
<accession>A0ACB5TS75</accession>
<reference evidence="1" key="1">
    <citation type="submission" date="2023-04" db="EMBL/GenBank/DDBJ databases">
        <title>Ambrosiozyma monospora NBRC 10751.</title>
        <authorList>
            <person name="Ichikawa N."/>
            <person name="Sato H."/>
            <person name="Tonouchi N."/>
        </authorList>
    </citation>
    <scope>NUCLEOTIDE SEQUENCE</scope>
    <source>
        <strain evidence="1">NBRC 10751</strain>
    </source>
</reference>
<evidence type="ECO:0000313" key="2">
    <source>
        <dbReference type="Proteomes" id="UP001165064"/>
    </source>
</evidence>
<dbReference type="Proteomes" id="UP001165064">
    <property type="component" value="Unassembled WGS sequence"/>
</dbReference>
<dbReference type="EMBL" id="BSXS01008989">
    <property type="protein sequence ID" value="GME94281.1"/>
    <property type="molecule type" value="Genomic_DNA"/>
</dbReference>
<proteinExistence type="predicted"/>
<protein>
    <submittedName>
        <fullName evidence="1">Unnamed protein product</fullName>
    </submittedName>
</protein>